<organism evidence="2 3">
    <name type="scientific">Acetatifactor muris</name>
    <dbReference type="NCBI Taxonomy" id="879566"/>
    <lineage>
        <taxon>Bacteria</taxon>
        <taxon>Bacillati</taxon>
        <taxon>Bacillota</taxon>
        <taxon>Clostridia</taxon>
        <taxon>Lachnospirales</taxon>
        <taxon>Lachnospiraceae</taxon>
        <taxon>Acetatifactor</taxon>
    </lineage>
</organism>
<accession>A0A2K4ZL00</accession>
<feature type="compositionally biased region" description="Polar residues" evidence="1">
    <location>
        <begin position="1"/>
        <end position="18"/>
    </location>
</feature>
<dbReference type="Proteomes" id="UP000236311">
    <property type="component" value="Unassembled WGS sequence"/>
</dbReference>
<evidence type="ECO:0000313" key="2">
    <source>
        <dbReference type="EMBL" id="SOY31163.1"/>
    </source>
</evidence>
<feature type="region of interest" description="Disordered" evidence="1">
    <location>
        <begin position="1"/>
        <end position="26"/>
    </location>
</feature>
<sequence length="277" mass="32272">MKILDISQSQNMYKTPESQIGGEDKREDQKNIFEKMPEAEVVISEEGLAAWAEEIKKRTGNIGALTGWEDTSQYAVGAKNEVSFEHFMELGKIKKEIRSKSYKNGDSADIAMKSLLEAYEILYNKIMEQHKTGNREVNYSTGFRSVSLEEDLEALAEAYDQWLGHLDTYVLLQQRRYTWYLTPVPRGRKREIEEPKYYLGSKRKYNPKFMTEEYHEYRRNITVMMKQGREELLAALKTTKGENGLAAKVLTNLMNGSADFWVKTRELWPDEKHIVRE</sequence>
<protein>
    <submittedName>
        <fullName evidence="2">Uncharacterized protein</fullName>
    </submittedName>
</protein>
<reference evidence="2 3" key="1">
    <citation type="submission" date="2018-01" db="EMBL/GenBank/DDBJ databases">
        <authorList>
            <person name="Gaut B.S."/>
            <person name="Morton B.R."/>
            <person name="Clegg M.T."/>
            <person name="Duvall M.R."/>
        </authorList>
    </citation>
    <scope>NUCLEOTIDE SEQUENCE [LARGE SCALE GENOMIC DNA]</scope>
    <source>
        <strain evidence="2">GP69</strain>
    </source>
</reference>
<dbReference type="RefSeq" id="WP_146040123.1">
    <property type="nucleotide sequence ID" value="NZ_JANJZD010000032.1"/>
</dbReference>
<evidence type="ECO:0000256" key="1">
    <source>
        <dbReference type="SAM" id="MobiDB-lite"/>
    </source>
</evidence>
<dbReference type="AlphaFoldDB" id="A0A2K4ZL00"/>
<keyword evidence="3" id="KW-1185">Reference proteome</keyword>
<evidence type="ECO:0000313" key="3">
    <source>
        <dbReference type="Proteomes" id="UP000236311"/>
    </source>
</evidence>
<gene>
    <name evidence="2" type="ORF">AMURIS_03898</name>
</gene>
<name>A0A2K4ZL00_9FIRM</name>
<dbReference type="EMBL" id="OFSM01000022">
    <property type="protein sequence ID" value="SOY31163.1"/>
    <property type="molecule type" value="Genomic_DNA"/>
</dbReference>
<proteinExistence type="predicted"/>